<dbReference type="PROSITE" id="PS50041">
    <property type="entry name" value="C_TYPE_LECTIN_2"/>
    <property type="match status" value="1"/>
</dbReference>
<dbReference type="eggNOG" id="KOG4297">
    <property type="taxonomic scope" value="Eukaryota"/>
</dbReference>
<organism evidence="5 6">
    <name type="scientific">Anolis carolinensis</name>
    <name type="common">Green anole</name>
    <name type="synonym">American chameleon</name>
    <dbReference type="NCBI Taxonomy" id="28377"/>
    <lineage>
        <taxon>Eukaryota</taxon>
        <taxon>Metazoa</taxon>
        <taxon>Chordata</taxon>
        <taxon>Craniata</taxon>
        <taxon>Vertebrata</taxon>
        <taxon>Euteleostomi</taxon>
        <taxon>Lepidosauria</taxon>
        <taxon>Squamata</taxon>
        <taxon>Bifurcata</taxon>
        <taxon>Unidentata</taxon>
        <taxon>Episquamata</taxon>
        <taxon>Toxicofera</taxon>
        <taxon>Iguania</taxon>
        <taxon>Dactyloidae</taxon>
        <taxon>Anolis</taxon>
    </lineage>
</organism>
<dbReference type="InterPro" id="IPR016186">
    <property type="entry name" value="C-type_lectin-like/link_sf"/>
</dbReference>
<keyword evidence="6" id="KW-1185">Reference proteome</keyword>
<dbReference type="Gene3D" id="3.10.100.10">
    <property type="entry name" value="Mannose-Binding Protein A, subunit A"/>
    <property type="match status" value="1"/>
</dbReference>
<dbReference type="PRINTS" id="PR01504">
    <property type="entry name" value="PNCREATITSAP"/>
</dbReference>
<sequence>MLRSHGKVWGRRTEFLGRYKSPARKVQNLRLRFLSEKNRKMGLVVCFGLCLLGCLAFSPSVEGVRNQSLPRPRSPCPPGAFYYQRMCYEYLNDALSWEDAENSCQNSRGGHLASIQSLQDEKDISNYIRKATQNYLVWIGFHAELVSSKLKWGWSDGFAYLAGSALWDGRRPSNTDISKLCIALHNVQDSSASARWAQVDCSNRYPYLCKYRAAY</sequence>
<evidence type="ECO:0000256" key="2">
    <source>
        <dbReference type="ARBA" id="ARBA00022525"/>
    </source>
</evidence>
<dbReference type="Ensembl" id="ENSACAT00000028901.3">
    <property type="protein sequence ID" value="ENSACAP00000020228.2"/>
    <property type="gene ID" value="ENSACAG00000026252.3"/>
</dbReference>
<dbReference type="Proteomes" id="UP000001646">
    <property type="component" value="Unplaced"/>
</dbReference>
<reference evidence="5" key="3">
    <citation type="submission" date="2025-09" db="UniProtKB">
        <authorList>
            <consortium name="Ensembl"/>
        </authorList>
    </citation>
    <scope>IDENTIFICATION</scope>
</reference>
<evidence type="ECO:0000313" key="6">
    <source>
        <dbReference type="Proteomes" id="UP000001646"/>
    </source>
</evidence>
<feature type="domain" description="C-type lectin" evidence="4">
    <location>
        <begin position="83"/>
        <end position="210"/>
    </location>
</feature>
<evidence type="ECO:0000256" key="1">
    <source>
        <dbReference type="ARBA" id="ARBA00004613"/>
    </source>
</evidence>
<keyword evidence="2" id="KW-0964">Secreted</keyword>
<dbReference type="InterPro" id="IPR016187">
    <property type="entry name" value="CTDL_fold"/>
</dbReference>
<dbReference type="PANTHER" id="PTHR22803">
    <property type="entry name" value="MANNOSE, PHOSPHOLIPASE, LECTIN RECEPTOR RELATED"/>
    <property type="match status" value="1"/>
</dbReference>
<dbReference type="Bgee" id="ENSACAG00000026252">
    <property type="expression patterns" value="Expressed in ovary"/>
</dbReference>
<dbReference type="AlphaFoldDB" id="H9GTP7"/>
<dbReference type="GeneTree" id="ENSGT00940000161814"/>
<evidence type="ECO:0000259" key="4">
    <source>
        <dbReference type="PROSITE" id="PS50041"/>
    </source>
</evidence>
<evidence type="ECO:0000313" key="5">
    <source>
        <dbReference type="Ensembl" id="ENSACAP00000020228.2"/>
    </source>
</evidence>
<dbReference type="InterPro" id="IPR001304">
    <property type="entry name" value="C-type_lectin-like"/>
</dbReference>
<dbReference type="InParanoid" id="H9GTP7"/>
<reference evidence="5" key="1">
    <citation type="submission" date="2009-12" db="EMBL/GenBank/DDBJ databases">
        <title>The Genome Sequence of Anolis carolinensis (Green Anole Lizard).</title>
        <authorList>
            <consortium name="The Genome Sequencing Platform"/>
            <person name="Di Palma F."/>
            <person name="Alfoldi J."/>
            <person name="Heiman D."/>
            <person name="Young S."/>
            <person name="Grabherr M."/>
            <person name="Johnson J."/>
            <person name="Lander E.S."/>
            <person name="Lindblad-Toh K."/>
        </authorList>
    </citation>
    <scope>NUCLEOTIDE SEQUENCE [LARGE SCALE GENOMIC DNA]</scope>
    <source>
        <strain evidence="5">JBL SC #1</strain>
    </source>
</reference>
<dbReference type="HOGENOM" id="CLU_049894_10_1_1"/>
<dbReference type="Pfam" id="PF00059">
    <property type="entry name" value="Lectin_C"/>
    <property type="match status" value="1"/>
</dbReference>
<name>H9GTP7_ANOCA</name>
<accession>H9GTP7</accession>
<reference evidence="5" key="2">
    <citation type="submission" date="2025-08" db="UniProtKB">
        <authorList>
            <consortium name="Ensembl"/>
        </authorList>
    </citation>
    <scope>IDENTIFICATION</scope>
</reference>
<protein>
    <recommendedName>
        <fullName evidence="4">C-type lectin domain-containing protein</fullName>
    </recommendedName>
</protein>
<comment type="subcellular location">
    <subcellularLocation>
        <location evidence="1">Secreted</location>
    </subcellularLocation>
</comment>
<evidence type="ECO:0000256" key="3">
    <source>
        <dbReference type="ARBA" id="ARBA00023157"/>
    </source>
</evidence>
<dbReference type="GO" id="GO:0005576">
    <property type="term" value="C:extracellular region"/>
    <property type="evidence" value="ECO:0007669"/>
    <property type="project" value="UniProtKB-SubCell"/>
</dbReference>
<dbReference type="InterPro" id="IPR050111">
    <property type="entry name" value="C-type_lectin/snaclec_domain"/>
</dbReference>
<keyword evidence="3" id="KW-1015">Disulfide bond</keyword>
<dbReference type="SMART" id="SM00034">
    <property type="entry name" value="CLECT"/>
    <property type="match status" value="1"/>
</dbReference>
<dbReference type="SUPFAM" id="SSF56436">
    <property type="entry name" value="C-type lectin-like"/>
    <property type="match status" value="1"/>
</dbReference>
<proteinExistence type="predicted"/>